<feature type="transmembrane region" description="Helical" evidence="8">
    <location>
        <begin position="79"/>
        <end position="109"/>
    </location>
</feature>
<evidence type="ECO:0000259" key="9">
    <source>
        <dbReference type="PROSITE" id="PS50893"/>
    </source>
</evidence>
<reference evidence="12" key="1">
    <citation type="submission" date="2017-09" db="EMBL/GenBank/DDBJ databases">
        <authorList>
            <person name="Varghese N."/>
            <person name="Submissions S."/>
        </authorList>
    </citation>
    <scope>NUCLEOTIDE SEQUENCE [LARGE SCALE GENOMIC DNA]</scope>
    <source>
        <strain evidence="12">C7</strain>
    </source>
</reference>
<organism evidence="11 12">
    <name type="scientific">Pontivivens marinum</name>
    <dbReference type="NCBI Taxonomy" id="1690039"/>
    <lineage>
        <taxon>Bacteria</taxon>
        <taxon>Pseudomonadati</taxon>
        <taxon>Pseudomonadota</taxon>
        <taxon>Alphaproteobacteria</taxon>
        <taxon>Rhodobacterales</taxon>
        <taxon>Paracoccaceae</taxon>
        <taxon>Pontivivens</taxon>
    </lineage>
</organism>
<dbReference type="InterPro" id="IPR017871">
    <property type="entry name" value="ABC_transporter-like_CS"/>
</dbReference>
<dbReference type="InterPro" id="IPR003439">
    <property type="entry name" value="ABC_transporter-like_ATP-bd"/>
</dbReference>
<keyword evidence="5 8" id="KW-1133">Transmembrane helix</keyword>
<dbReference type="InterPro" id="IPR036640">
    <property type="entry name" value="ABC1_TM_sf"/>
</dbReference>
<feature type="transmembrane region" description="Helical" evidence="8">
    <location>
        <begin position="265"/>
        <end position="290"/>
    </location>
</feature>
<dbReference type="Pfam" id="PF00664">
    <property type="entry name" value="ABC_membrane"/>
    <property type="match status" value="1"/>
</dbReference>
<dbReference type="PANTHER" id="PTHR24221">
    <property type="entry name" value="ATP-BINDING CASSETTE SUB-FAMILY B"/>
    <property type="match status" value="1"/>
</dbReference>
<proteinExistence type="predicted"/>
<accession>A0A2C9CTW3</accession>
<dbReference type="SMART" id="SM00382">
    <property type="entry name" value="AAA"/>
    <property type="match status" value="1"/>
</dbReference>
<dbReference type="OrthoDB" id="9808328at2"/>
<evidence type="ECO:0000256" key="5">
    <source>
        <dbReference type="ARBA" id="ARBA00022989"/>
    </source>
</evidence>
<evidence type="ECO:0000313" key="12">
    <source>
        <dbReference type="Proteomes" id="UP000220034"/>
    </source>
</evidence>
<evidence type="ECO:0000259" key="10">
    <source>
        <dbReference type="PROSITE" id="PS50929"/>
    </source>
</evidence>
<evidence type="ECO:0000256" key="4">
    <source>
        <dbReference type="ARBA" id="ARBA00022840"/>
    </source>
</evidence>
<dbReference type="PROSITE" id="PS00211">
    <property type="entry name" value="ABC_TRANSPORTER_1"/>
    <property type="match status" value="1"/>
</dbReference>
<keyword evidence="12" id="KW-1185">Reference proteome</keyword>
<feature type="domain" description="ABC transporter" evidence="9">
    <location>
        <begin position="360"/>
        <end position="600"/>
    </location>
</feature>
<dbReference type="GO" id="GO:0005524">
    <property type="term" value="F:ATP binding"/>
    <property type="evidence" value="ECO:0007669"/>
    <property type="project" value="UniProtKB-KW"/>
</dbReference>
<dbReference type="GO" id="GO:0016887">
    <property type="term" value="F:ATP hydrolysis activity"/>
    <property type="evidence" value="ECO:0007669"/>
    <property type="project" value="InterPro"/>
</dbReference>
<name>A0A2C9CTW3_9RHOB</name>
<dbReference type="Proteomes" id="UP000220034">
    <property type="component" value="Unassembled WGS sequence"/>
</dbReference>
<evidence type="ECO:0000256" key="1">
    <source>
        <dbReference type="ARBA" id="ARBA00004651"/>
    </source>
</evidence>
<dbReference type="InterPro" id="IPR039421">
    <property type="entry name" value="Type_1_exporter"/>
</dbReference>
<comment type="subcellular location">
    <subcellularLocation>
        <location evidence="1">Cell membrane</location>
        <topology evidence="1">Multi-pass membrane protein</topology>
    </subcellularLocation>
</comment>
<evidence type="ECO:0000256" key="6">
    <source>
        <dbReference type="ARBA" id="ARBA00023136"/>
    </source>
</evidence>
<dbReference type="AlphaFoldDB" id="A0A2C9CTW3"/>
<dbReference type="GO" id="GO:0034040">
    <property type="term" value="F:ATPase-coupled lipid transmembrane transporter activity"/>
    <property type="evidence" value="ECO:0007669"/>
    <property type="project" value="TreeGrafter"/>
</dbReference>
<keyword evidence="2 8" id="KW-0812">Transmembrane</keyword>
<evidence type="ECO:0000256" key="2">
    <source>
        <dbReference type="ARBA" id="ARBA00022692"/>
    </source>
</evidence>
<dbReference type="SUPFAM" id="SSF90123">
    <property type="entry name" value="ABC transporter transmembrane region"/>
    <property type="match status" value="1"/>
</dbReference>
<dbReference type="GO" id="GO:0005886">
    <property type="term" value="C:plasma membrane"/>
    <property type="evidence" value="ECO:0007669"/>
    <property type="project" value="UniProtKB-SubCell"/>
</dbReference>
<dbReference type="FunFam" id="3.40.50.300:FF:000218">
    <property type="entry name" value="Multidrug ABC transporter ATP-binding protein"/>
    <property type="match status" value="1"/>
</dbReference>
<keyword evidence="4 11" id="KW-0067">ATP-binding</keyword>
<evidence type="ECO:0000313" key="11">
    <source>
        <dbReference type="EMBL" id="SOH94764.1"/>
    </source>
</evidence>
<feature type="transmembrane region" description="Helical" evidence="8">
    <location>
        <begin position="37"/>
        <end position="59"/>
    </location>
</feature>
<dbReference type="GO" id="GO:0140359">
    <property type="term" value="F:ABC-type transporter activity"/>
    <property type="evidence" value="ECO:0007669"/>
    <property type="project" value="InterPro"/>
</dbReference>
<evidence type="ECO:0000256" key="8">
    <source>
        <dbReference type="SAM" id="Phobius"/>
    </source>
</evidence>
<dbReference type="PROSITE" id="PS50893">
    <property type="entry name" value="ABC_TRANSPORTER_2"/>
    <property type="match status" value="1"/>
</dbReference>
<dbReference type="Pfam" id="PF00005">
    <property type="entry name" value="ABC_tran"/>
    <property type="match status" value="1"/>
</dbReference>
<evidence type="ECO:0000256" key="3">
    <source>
        <dbReference type="ARBA" id="ARBA00022741"/>
    </source>
</evidence>
<dbReference type="InterPro" id="IPR027417">
    <property type="entry name" value="P-loop_NTPase"/>
</dbReference>
<dbReference type="SUPFAM" id="SSF52540">
    <property type="entry name" value="P-loop containing nucleoside triphosphate hydrolases"/>
    <property type="match status" value="1"/>
</dbReference>
<dbReference type="CDD" id="cd07346">
    <property type="entry name" value="ABC_6TM_exporters"/>
    <property type="match status" value="1"/>
</dbReference>
<dbReference type="Gene3D" id="1.20.1560.10">
    <property type="entry name" value="ABC transporter type 1, transmembrane domain"/>
    <property type="match status" value="1"/>
</dbReference>
<keyword evidence="3" id="KW-0547">Nucleotide-binding</keyword>
<dbReference type="Gene3D" id="3.40.50.300">
    <property type="entry name" value="P-loop containing nucleotide triphosphate hydrolases"/>
    <property type="match status" value="1"/>
</dbReference>
<dbReference type="RefSeq" id="WP_097930651.1">
    <property type="nucleotide sequence ID" value="NZ_OCTN01000005.1"/>
</dbReference>
<feature type="transmembrane region" description="Helical" evidence="8">
    <location>
        <begin position="183"/>
        <end position="202"/>
    </location>
</feature>
<gene>
    <name evidence="11" type="ORF">SAMN06273572_105188</name>
</gene>
<feature type="domain" description="ABC transmembrane type-1" evidence="10">
    <location>
        <begin position="39"/>
        <end position="326"/>
    </location>
</feature>
<dbReference type="InterPro" id="IPR003593">
    <property type="entry name" value="AAA+_ATPase"/>
</dbReference>
<sequence>MKSFFANLISPFAPADGPPPNTLIAFLRWTLAGAGRVVVITALFGLALGISEAAAAWLIGHVVDLAVAQGRQAFFTQNAGLLIAACAFFVLLRPVLVALTSALNALAVGPNATTLAMSRLNRHTMGQSLRFFENDFAGRIAQKQMQTVSAIGSILSEVVNSLAYALSVLLGALLVLIQVSPRLGLILVIWFAVYVVYVRYFLPKVRKRASARAGARAAVSGQLVDVLSNMATVRLFATGAREEKSAEQAMANYRDRLHDFGAVSVLFRSGLSILAGILPVALIGCSLWFWQSGDASPGDIAIAGLLSTRLGQMSGWISFVAMGIFANIGEIENGMKTLSPPHDLPDRPNAQPPQAVAGQIAFENVDFAYGGTDGAGVQGLNLSINAGEKIGLVGRSGAGKSTALSLLLRLYDVEGGRITLDGVDIRDLTQDGLRGAIAMVRQDTSMFNRSAFDNISYGVADATMQVVEAAARRAQAHDFIVGLTDPSGRTGYDAHLGERGVRLSGGQRQRIAIARAFLKDAPVLMLDEATSALDSETEAAVQIALEDLMLGRTVVAVAHRLSTLSHMDRIIVMEQGHIVESGTHAQLLTDSAGTYTSFWQRQSGGFITTDD</sequence>
<dbReference type="PANTHER" id="PTHR24221:SF203">
    <property type="entry name" value="ATP-BINDING_PERMEASE FUSION ABC TRANSPORTER-RELATED"/>
    <property type="match status" value="1"/>
</dbReference>
<dbReference type="EMBL" id="OCTN01000005">
    <property type="protein sequence ID" value="SOH94764.1"/>
    <property type="molecule type" value="Genomic_DNA"/>
</dbReference>
<feature type="transmembrane region" description="Helical" evidence="8">
    <location>
        <begin position="154"/>
        <end position="177"/>
    </location>
</feature>
<keyword evidence="6 8" id="KW-0472">Membrane</keyword>
<comment type="function">
    <text evidence="7">Part of an ABC transporter complex. Transmembrane domains (TMD) form a pore in the inner membrane and the ATP-binding domain (NBD) is responsible for energy generation.</text>
</comment>
<evidence type="ECO:0000256" key="7">
    <source>
        <dbReference type="ARBA" id="ARBA00024725"/>
    </source>
</evidence>
<dbReference type="PROSITE" id="PS50929">
    <property type="entry name" value="ABC_TM1F"/>
    <property type="match status" value="1"/>
</dbReference>
<dbReference type="InterPro" id="IPR011527">
    <property type="entry name" value="ABC1_TM_dom"/>
</dbReference>
<protein>
    <submittedName>
        <fullName evidence="11">ATP-binding cassette, subfamily B</fullName>
    </submittedName>
</protein>